<evidence type="ECO:0000256" key="1">
    <source>
        <dbReference type="SAM" id="SignalP"/>
    </source>
</evidence>
<accession>A0ABV2TNN5</accession>
<dbReference type="EMBL" id="JBEWZI010000018">
    <property type="protein sequence ID" value="MET7015549.1"/>
    <property type="molecule type" value="Genomic_DNA"/>
</dbReference>
<proteinExistence type="predicted"/>
<gene>
    <name evidence="2" type="ORF">ABXR19_15275</name>
</gene>
<evidence type="ECO:0000313" key="3">
    <source>
        <dbReference type="Proteomes" id="UP001549691"/>
    </source>
</evidence>
<sequence length="192" mass="21013">MNIRLLSCCIGFSLLSGAVCAQNLDMPKRKPGQWEIKMESAMMQGMVTTMEQCIDEKSDADMQKKSMQGNGGGKSDCKLVSSKKTASGWEMDTVCKQEKTTISGHTVMSGDFQSAYRMDSTTTFEPPMQGMKEMKSTMKVRYLGACKADMKPGDTTVNGVKIGQGGAAGQAPKMSQEDIRKMMEAMQKMKPQ</sequence>
<keyword evidence="1" id="KW-0732">Signal</keyword>
<dbReference type="Pfam" id="PF12276">
    <property type="entry name" value="DUF3617"/>
    <property type="match status" value="1"/>
</dbReference>
<organism evidence="2 3">
    <name type="scientific">Uliginosibacterium flavum</name>
    <dbReference type="NCBI Taxonomy" id="1396831"/>
    <lineage>
        <taxon>Bacteria</taxon>
        <taxon>Pseudomonadati</taxon>
        <taxon>Pseudomonadota</taxon>
        <taxon>Betaproteobacteria</taxon>
        <taxon>Rhodocyclales</taxon>
        <taxon>Zoogloeaceae</taxon>
        <taxon>Uliginosibacterium</taxon>
    </lineage>
</organism>
<keyword evidence="3" id="KW-1185">Reference proteome</keyword>
<dbReference type="RefSeq" id="WP_354602007.1">
    <property type="nucleotide sequence ID" value="NZ_JBEWZI010000018.1"/>
</dbReference>
<dbReference type="Proteomes" id="UP001549691">
    <property type="component" value="Unassembled WGS sequence"/>
</dbReference>
<comment type="caution">
    <text evidence="2">The sequence shown here is derived from an EMBL/GenBank/DDBJ whole genome shotgun (WGS) entry which is preliminary data.</text>
</comment>
<feature type="signal peptide" evidence="1">
    <location>
        <begin position="1"/>
        <end position="21"/>
    </location>
</feature>
<name>A0ABV2TNN5_9RHOO</name>
<feature type="chain" id="PRO_5046632511" evidence="1">
    <location>
        <begin position="22"/>
        <end position="192"/>
    </location>
</feature>
<dbReference type="InterPro" id="IPR022061">
    <property type="entry name" value="DUF3617"/>
</dbReference>
<evidence type="ECO:0000313" key="2">
    <source>
        <dbReference type="EMBL" id="MET7015549.1"/>
    </source>
</evidence>
<reference evidence="2 3" key="1">
    <citation type="submission" date="2024-07" db="EMBL/GenBank/DDBJ databases">
        <title>Uliginosibacterium flavum JJ3220;KACC:17644.</title>
        <authorList>
            <person name="Kim M.K."/>
        </authorList>
    </citation>
    <scope>NUCLEOTIDE SEQUENCE [LARGE SCALE GENOMIC DNA]</scope>
    <source>
        <strain evidence="2 3">KACC:17644</strain>
    </source>
</reference>
<protein>
    <submittedName>
        <fullName evidence="2">DUF3617 family protein</fullName>
    </submittedName>
</protein>